<evidence type="ECO:0000256" key="2">
    <source>
        <dbReference type="ARBA" id="ARBA00023015"/>
    </source>
</evidence>
<accession>A0A2S5KHQ2</accession>
<dbReference type="SUPFAM" id="SSF53850">
    <property type="entry name" value="Periplasmic binding protein-like II"/>
    <property type="match status" value="1"/>
</dbReference>
<sequence>MIRELKTFVMVCRHGTFAAAGQQIGLTQSAVSAQIRQLEDALGMPLFDRSGRSAVLNSAGKRVLPMAEEILDLFGRMSIPSSLEDYRGELRIGAINTAQTGILPDTLLRLRQQAPAIEPKLVPGVSLSLFGKVDAGEIDLAIIIRPPFALPKELHAEVISREPFMLLVPNGIRVTSVPELLRQQPFIRYDRHSFGGRQVTRFLRQHRITVQQVLELDELDAIVKMVECGLGVALVPQAGLWLERQAEMQVIPLGELTFHRELVLITRYANRDLPLQRLFRSCLLAAHAARAEPPVGL</sequence>
<comment type="caution">
    <text evidence="6">The sequence shown here is derived from an EMBL/GenBank/DDBJ whole genome shotgun (WGS) entry which is preliminary data.</text>
</comment>
<keyword evidence="2" id="KW-0805">Transcription regulation</keyword>
<dbReference type="InterPro" id="IPR036390">
    <property type="entry name" value="WH_DNA-bd_sf"/>
</dbReference>
<dbReference type="PANTHER" id="PTHR30126">
    <property type="entry name" value="HTH-TYPE TRANSCRIPTIONAL REGULATOR"/>
    <property type="match status" value="1"/>
</dbReference>
<dbReference type="InterPro" id="IPR000847">
    <property type="entry name" value="LysR_HTH_N"/>
</dbReference>
<proteinExistence type="inferred from homology"/>
<reference evidence="6 7" key="1">
    <citation type="submission" date="2018-02" db="EMBL/GenBank/DDBJ databases">
        <title>novel marine gammaproteobacteria from coastal saline agro ecosystem.</title>
        <authorList>
            <person name="Krishnan R."/>
            <person name="Ramesh Kumar N."/>
        </authorList>
    </citation>
    <scope>NUCLEOTIDE SEQUENCE [LARGE SCALE GENOMIC DNA]</scope>
    <source>
        <strain evidence="6 7">228</strain>
    </source>
</reference>
<dbReference type="Gene3D" id="3.40.190.10">
    <property type="entry name" value="Periplasmic binding protein-like II"/>
    <property type="match status" value="2"/>
</dbReference>
<evidence type="ECO:0000256" key="4">
    <source>
        <dbReference type="ARBA" id="ARBA00023163"/>
    </source>
</evidence>
<organism evidence="6 7">
    <name type="scientific">Proteobacteria bacterium 228</name>
    <dbReference type="NCBI Taxonomy" id="2083153"/>
    <lineage>
        <taxon>Bacteria</taxon>
        <taxon>Pseudomonadati</taxon>
        <taxon>Pseudomonadota</taxon>
    </lineage>
</organism>
<dbReference type="InterPro" id="IPR005119">
    <property type="entry name" value="LysR_subst-bd"/>
</dbReference>
<gene>
    <name evidence="6" type="ORF">C4K68_25715</name>
</gene>
<dbReference type="FunFam" id="1.10.10.10:FF:000001">
    <property type="entry name" value="LysR family transcriptional regulator"/>
    <property type="match status" value="1"/>
</dbReference>
<dbReference type="PRINTS" id="PR00039">
    <property type="entry name" value="HTHLYSR"/>
</dbReference>
<dbReference type="EMBL" id="PRLP01000148">
    <property type="protein sequence ID" value="PPC74341.1"/>
    <property type="molecule type" value="Genomic_DNA"/>
</dbReference>
<dbReference type="GO" id="GO:0003700">
    <property type="term" value="F:DNA-binding transcription factor activity"/>
    <property type="evidence" value="ECO:0007669"/>
    <property type="project" value="InterPro"/>
</dbReference>
<evidence type="ECO:0000256" key="1">
    <source>
        <dbReference type="ARBA" id="ARBA00009437"/>
    </source>
</evidence>
<evidence type="ECO:0000313" key="6">
    <source>
        <dbReference type="EMBL" id="PPC74341.1"/>
    </source>
</evidence>
<dbReference type="CDD" id="cd08427">
    <property type="entry name" value="PBP2_LTTR_like_2"/>
    <property type="match status" value="1"/>
</dbReference>
<dbReference type="InterPro" id="IPR036388">
    <property type="entry name" value="WH-like_DNA-bd_sf"/>
</dbReference>
<keyword evidence="4" id="KW-0804">Transcription</keyword>
<evidence type="ECO:0000313" key="7">
    <source>
        <dbReference type="Proteomes" id="UP000238196"/>
    </source>
</evidence>
<dbReference type="OrthoDB" id="8479357at2"/>
<keyword evidence="3" id="KW-0238">DNA-binding</keyword>
<dbReference type="Gene3D" id="1.10.10.10">
    <property type="entry name" value="Winged helix-like DNA-binding domain superfamily/Winged helix DNA-binding domain"/>
    <property type="match status" value="1"/>
</dbReference>
<dbReference type="Pfam" id="PF03466">
    <property type="entry name" value="LysR_substrate"/>
    <property type="match status" value="1"/>
</dbReference>
<dbReference type="SUPFAM" id="SSF46785">
    <property type="entry name" value="Winged helix' DNA-binding domain"/>
    <property type="match status" value="1"/>
</dbReference>
<dbReference type="Pfam" id="PF00126">
    <property type="entry name" value="HTH_1"/>
    <property type="match status" value="1"/>
</dbReference>
<feature type="domain" description="HTH lysR-type" evidence="5">
    <location>
        <begin position="1"/>
        <end position="57"/>
    </location>
</feature>
<dbReference type="PANTHER" id="PTHR30126:SF94">
    <property type="entry name" value="LYSR FAMILY TRANSCRIPTIONAL REGULATOR"/>
    <property type="match status" value="1"/>
</dbReference>
<dbReference type="GO" id="GO:0000976">
    <property type="term" value="F:transcription cis-regulatory region binding"/>
    <property type="evidence" value="ECO:0007669"/>
    <property type="project" value="TreeGrafter"/>
</dbReference>
<evidence type="ECO:0000256" key="3">
    <source>
        <dbReference type="ARBA" id="ARBA00023125"/>
    </source>
</evidence>
<name>A0A2S5KHQ2_9PROT</name>
<dbReference type="AlphaFoldDB" id="A0A2S5KHQ2"/>
<dbReference type="PROSITE" id="PS50931">
    <property type="entry name" value="HTH_LYSR"/>
    <property type="match status" value="1"/>
</dbReference>
<comment type="similarity">
    <text evidence="1">Belongs to the LysR transcriptional regulatory family.</text>
</comment>
<protein>
    <submittedName>
        <fullName evidence="6">LysR family transcriptional regulator</fullName>
    </submittedName>
</protein>
<dbReference type="Proteomes" id="UP000238196">
    <property type="component" value="Unassembled WGS sequence"/>
</dbReference>
<evidence type="ECO:0000259" key="5">
    <source>
        <dbReference type="PROSITE" id="PS50931"/>
    </source>
</evidence>